<dbReference type="GO" id="GO:0005737">
    <property type="term" value="C:cytoplasm"/>
    <property type="evidence" value="ECO:0007669"/>
    <property type="project" value="UniProtKB-SubCell"/>
</dbReference>
<dbReference type="InterPro" id="IPR050078">
    <property type="entry name" value="Ribosomal_L11_MeTrfase_PrmA"/>
</dbReference>
<comment type="subcellular location">
    <subcellularLocation>
        <location evidence="6">Cytoplasm</location>
    </subcellularLocation>
</comment>
<keyword evidence="5 6" id="KW-0949">S-adenosyl-L-methionine</keyword>
<evidence type="ECO:0000256" key="1">
    <source>
        <dbReference type="ARBA" id="ARBA00009741"/>
    </source>
</evidence>
<evidence type="ECO:0000256" key="5">
    <source>
        <dbReference type="ARBA" id="ARBA00022691"/>
    </source>
</evidence>
<dbReference type="HAMAP" id="MF_00735">
    <property type="entry name" value="Methyltr_PrmA"/>
    <property type="match status" value="1"/>
</dbReference>
<evidence type="ECO:0000256" key="2">
    <source>
        <dbReference type="ARBA" id="ARBA00022490"/>
    </source>
</evidence>
<dbReference type="PANTHER" id="PTHR43648:SF1">
    <property type="entry name" value="ELECTRON TRANSFER FLAVOPROTEIN BETA SUBUNIT LYSINE METHYLTRANSFERASE"/>
    <property type="match status" value="1"/>
</dbReference>
<name>A0AA45WL73_9AQUI</name>
<comment type="similarity">
    <text evidence="1 6">Belongs to the methyltransferase superfamily. PrmA family.</text>
</comment>
<keyword evidence="7" id="KW-0687">Ribonucleoprotein</keyword>
<keyword evidence="4 6" id="KW-0808">Transferase</keyword>
<dbReference type="AlphaFoldDB" id="A0AA45WL73"/>
<sequence>MKKFISEIPTNLFEIFLVELNGYGAEIISKDENITIFAIYSEDKDAENIKETILSIFEDLGSGKIIVEEDIQEEDWSEKWKENFKPIYIKPFLIIPEWEIAEPKENQIPIKLKIAMAFGTGLHPTTQLMLSFLPKYIKPEYTVMDIGTGTGILAIASAKLGAKKIDAIDIEKEAIEECKINAWENQVNINCYQGSIEDIKEKYDIVLANLQIEIFEKYFDNIAKLFNKYLIISGIFNNKEAEKIKDFVKKNNLKIIEEKKAEDLSNKEDFWYAFAIRNS</sequence>
<dbReference type="GO" id="GO:0005840">
    <property type="term" value="C:ribosome"/>
    <property type="evidence" value="ECO:0007669"/>
    <property type="project" value="UniProtKB-KW"/>
</dbReference>
<dbReference type="PANTHER" id="PTHR43648">
    <property type="entry name" value="ELECTRON TRANSFER FLAVOPROTEIN BETA SUBUNIT LYSINE METHYLTRANSFERASE"/>
    <property type="match status" value="1"/>
</dbReference>
<dbReference type="GO" id="GO:0008276">
    <property type="term" value="F:protein methyltransferase activity"/>
    <property type="evidence" value="ECO:0007669"/>
    <property type="project" value="UniProtKB-UniRule"/>
</dbReference>
<evidence type="ECO:0000256" key="6">
    <source>
        <dbReference type="HAMAP-Rule" id="MF_00735"/>
    </source>
</evidence>
<keyword evidence="3 6" id="KW-0489">Methyltransferase</keyword>
<dbReference type="InterPro" id="IPR029063">
    <property type="entry name" value="SAM-dependent_MTases_sf"/>
</dbReference>
<dbReference type="PIRSF" id="PIRSF000401">
    <property type="entry name" value="RPL11_MTase"/>
    <property type="match status" value="1"/>
</dbReference>
<dbReference type="Gene3D" id="3.40.50.150">
    <property type="entry name" value="Vaccinia Virus protein VP39"/>
    <property type="match status" value="1"/>
</dbReference>
<comment type="caution">
    <text evidence="7">The sequence shown here is derived from an EMBL/GenBank/DDBJ whole genome shotgun (WGS) entry which is preliminary data.</text>
</comment>
<feature type="binding site" evidence="6">
    <location>
        <position position="169"/>
    </location>
    <ligand>
        <name>S-adenosyl-L-methionine</name>
        <dbReference type="ChEBI" id="CHEBI:59789"/>
    </ligand>
</feature>
<dbReference type="Pfam" id="PF06325">
    <property type="entry name" value="PrmA"/>
    <property type="match status" value="1"/>
</dbReference>
<evidence type="ECO:0000256" key="4">
    <source>
        <dbReference type="ARBA" id="ARBA00022679"/>
    </source>
</evidence>
<keyword evidence="2 6" id="KW-0963">Cytoplasm</keyword>
<dbReference type="GO" id="GO:0032259">
    <property type="term" value="P:methylation"/>
    <property type="evidence" value="ECO:0007669"/>
    <property type="project" value="UniProtKB-KW"/>
</dbReference>
<protein>
    <recommendedName>
        <fullName evidence="6">Ribosomal protein L11 methyltransferase</fullName>
        <shortName evidence="6">L11 Mtase</shortName>
        <ecNumber evidence="6">2.1.1.-</ecNumber>
    </recommendedName>
</protein>
<dbReference type="EMBL" id="FXTX01000007">
    <property type="protein sequence ID" value="SMP10208.1"/>
    <property type="molecule type" value="Genomic_DNA"/>
</dbReference>
<evidence type="ECO:0000313" key="7">
    <source>
        <dbReference type="EMBL" id="SMP10208.1"/>
    </source>
</evidence>
<dbReference type="RefSeq" id="WP_265134844.1">
    <property type="nucleotide sequence ID" value="NZ_FXTX01000007.1"/>
</dbReference>
<comment type="function">
    <text evidence="6">Methylates ribosomal protein L11.</text>
</comment>
<dbReference type="Proteomes" id="UP001157947">
    <property type="component" value="Unassembled WGS sequence"/>
</dbReference>
<comment type="catalytic activity">
    <reaction evidence="6">
        <text>L-lysyl-[protein] + 3 S-adenosyl-L-methionine = N(6),N(6),N(6)-trimethyl-L-lysyl-[protein] + 3 S-adenosyl-L-homocysteine + 3 H(+)</text>
        <dbReference type="Rhea" id="RHEA:54192"/>
        <dbReference type="Rhea" id="RHEA-COMP:9752"/>
        <dbReference type="Rhea" id="RHEA-COMP:13826"/>
        <dbReference type="ChEBI" id="CHEBI:15378"/>
        <dbReference type="ChEBI" id="CHEBI:29969"/>
        <dbReference type="ChEBI" id="CHEBI:57856"/>
        <dbReference type="ChEBI" id="CHEBI:59789"/>
        <dbReference type="ChEBI" id="CHEBI:61961"/>
    </reaction>
</comment>
<keyword evidence="7" id="KW-0689">Ribosomal protein</keyword>
<evidence type="ECO:0000256" key="3">
    <source>
        <dbReference type="ARBA" id="ARBA00022603"/>
    </source>
</evidence>
<reference evidence="7" key="1">
    <citation type="submission" date="2017-05" db="EMBL/GenBank/DDBJ databases">
        <authorList>
            <person name="Varghese N."/>
            <person name="Submissions S."/>
        </authorList>
    </citation>
    <scope>NUCLEOTIDE SEQUENCE</scope>
    <source>
        <strain evidence="7">DSM 18763</strain>
    </source>
</reference>
<feature type="binding site" evidence="6">
    <location>
        <position position="147"/>
    </location>
    <ligand>
        <name>S-adenosyl-L-methionine</name>
        <dbReference type="ChEBI" id="CHEBI:59789"/>
    </ligand>
</feature>
<dbReference type="CDD" id="cd02440">
    <property type="entry name" value="AdoMet_MTases"/>
    <property type="match status" value="1"/>
</dbReference>
<feature type="binding site" evidence="6">
    <location>
        <position position="126"/>
    </location>
    <ligand>
        <name>S-adenosyl-L-methionine</name>
        <dbReference type="ChEBI" id="CHEBI:59789"/>
    </ligand>
</feature>
<dbReference type="SUPFAM" id="SSF53335">
    <property type="entry name" value="S-adenosyl-L-methionine-dependent methyltransferases"/>
    <property type="match status" value="1"/>
</dbReference>
<proteinExistence type="inferred from homology"/>
<organism evidence="7 8">
    <name type="scientific">Venenivibrio stagnispumantis</name>
    <dbReference type="NCBI Taxonomy" id="407998"/>
    <lineage>
        <taxon>Bacteria</taxon>
        <taxon>Pseudomonadati</taxon>
        <taxon>Aquificota</taxon>
        <taxon>Aquificia</taxon>
        <taxon>Aquificales</taxon>
        <taxon>Hydrogenothermaceae</taxon>
        <taxon>Venenivibrio</taxon>
    </lineage>
</organism>
<dbReference type="InterPro" id="IPR004498">
    <property type="entry name" value="Ribosomal_PrmA_MeTrfase"/>
</dbReference>
<accession>A0AA45WL73</accession>
<feature type="binding site" evidence="6">
    <location>
        <position position="209"/>
    </location>
    <ligand>
        <name>S-adenosyl-L-methionine</name>
        <dbReference type="ChEBI" id="CHEBI:59789"/>
    </ligand>
</feature>
<gene>
    <name evidence="6" type="primary">prmA</name>
    <name evidence="7" type="ORF">SAMN06264868_10775</name>
</gene>
<evidence type="ECO:0000313" key="8">
    <source>
        <dbReference type="Proteomes" id="UP001157947"/>
    </source>
</evidence>
<dbReference type="EC" id="2.1.1.-" evidence="6"/>
<keyword evidence="8" id="KW-1185">Reference proteome</keyword>